<dbReference type="Pfam" id="PF01037">
    <property type="entry name" value="AsnC_trans_reg"/>
    <property type="match status" value="1"/>
</dbReference>
<protein>
    <recommendedName>
        <fullName evidence="1">Transcription regulator AsnC/Lrp ligand binding domain-containing protein</fullName>
    </recommendedName>
</protein>
<feature type="domain" description="Transcription regulator AsnC/Lrp ligand binding" evidence="1">
    <location>
        <begin position="14"/>
        <end position="78"/>
    </location>
</feature>
<evidence type="ECO:0000313" key="2">
    <source>
        <dbReference type="EMBL" id="OGC40760.1"/>
    </source>
</evidence>
<organism evidence="2 3">
    <name type="scientific">candidate division WOR-1 bacterium RIFOXYC2_FULL_46_14</name>
    <dbReference type="NCBI Taxonomy" id="1802587"/>
    <lineage>
        <taxon>Bacteria</taxon>
        <taxon>Bacillati</taxon>
        <taxon>Saganbacteria</taxon>
    </lineage>
</organism>
<dbReference type="InterPro" id="IPR011008">
    <property type="entry name" value="Dimeric_a/b-barrel"/>
</dbReference>
<name>A0A1F4U7F8_UNCSA</name>
<reference evidence="2 3" key="1">
    <citation type="journal article" date="2016" name="Nat. Commun.">
        <title>Thousands of microbial genomes shed light on interconnected biogeochemical processes in an aquifer system.</title>
        <authorList>
            <person name="Anantharaman K."/>
            <person name="Brown C.T."/>
            <person name="Hug L.A."/>
            <person name="Sharon I."/>
            <person name="Castelle C.J."/>
            <person name="Probst A.J."/>
            <person name="Thomas B.C."/>
            <person name="Singh A."/>
            <person name="Wilkins M.J."/>
            <person name="Karaoz U."/>
            <person name="Brodie E.L."/>
            <person name="Williams K.H."/>
            <person name="Hubbard S.S."/>
            <person name="Banfield J.F."/>
        </authorList>
    </citation>
    <scope>NUCLEOTIDE SEQUENCE [LARGE SCALE GENOMIC DNA]</scope>
</reference>
<evidence type="ECO:0000313" key="3">
    <source>
        <dbReference type="Proteomes" id="UP000179242"/>
    </source>
</evidence>
<dbReference type="EMBL" id="MEUJ01000002">
    <property type="protein sequence ID" value="OGC40760.1"/>
    <property type="molecule type" value="Genomic_DNA"/>
</dbReference>
<sequence length="80" mass="8654">MKPTHAYILIEALPAKSVDLVAEIRKLPGIRNVHLVTGPYDVIVDVEAPDLKTVGDMVVGKIRATGFVARTVTCIVVDED</sequence>
<dbReference type="InterPro" id="IPR019887">
    <property type="entry name" value="Tscrpt_reg_AsnC/Lrp_C"/>
</dbReference>
<evidence type="ECO:0000259" key="1">
    <source>
        <dbReference type="Pfam" id="PF01037"/>
    </source>
</evidence>
<dbReference type="Gene3D" id="3.30.70.920">
    <property type="match status" value="1"/>
</dbReference>
<proteinExistence type="predicted"/>
<dbReference type="AlphaFoldDB" id="A0A1F4U7F8"/>
<gene>
    <name evidence="2" type="ORF">A2438_00470</name>
</gene>
<accession>A0A1F4U7F8</accession>
<comment type="caution">
    <text evidence="2">The sequence shown here is derived from an EMBL/GenBank/DDBJ whole genome shotgun (WGS) entry which is preliminary data.</text>
</comment>
<dbReference type="Proteomes" id="UP000179242">
    <property type="component" value="Unassembled WGS sequence"/>
</dbReference>
<dbReference type="SUPFAM" id="SSF54909">
    <property type="entry name" value="Dimeric alpha+beta barrel"/>
    <property type="match status" value="1"/>
</dbReference>